<dbReference type="SUPFAM" id="SSF57997">
    <property type="entry name" value="Tropomyosin"/>
    <property type="match status" value="1"/>
</dbReference>
<feature type="compositionally biased region" description="Acidic residues" evidence="2">
    <location>
        <begin position="112"/>
        <end position="134"/>
    </location>
</feature>
<feature type="region of interest" description="Disordered" evidence="2">
    <location>
        <begin position="112"/>
        <end position="206"/>
    </location>
</feature>
<dbReference type="AlphaFoldDB" id="A0AAE3FPU9"/>
<proteinExistence type="predicted"/>
<sequence>MTDIDRLDQRLSAVERVVVDGDVSLDELSELTELAETVAELENRVKEQEQRIAELEATAQSIEGYVGNVESVNEEVERQAATAVATVDRLERQLDAIEVELDDLRGGVLLEDEGDADASNEDEEPGDEADDDSEFVFLQDEPTPERAIDGIVDEEPTATVDDGMDRPVSTADQETVDTAVSEEPATTATGDEEDDGLFTSLRSKFG</sequence>
<keyword evidence="1" id="KW-0175">Coiled coil</keyword>
<feature type="compositionally biased region" description="Polar residues" evidence="2">
    <location>
        <begin position="170"/>
        <end position="189"/>
    </location>
</feature>
<dbReference type="EMBL" id="JAKRVY010000002">
    <property type="protein sequence ID" value="MCL9812900.1"/>
    <property type="molecule type" value="Genomic_DNA"/>
</dbReference>
<protein>
    <recommendedName>
        <fullName evidence="3">DUF7310 domain-containing protein</fullName>
    </recommendedName>
</protein>
<feature type="coiled-coil region" evidence="1">
    <location>
        <begin position="31"/>
        <end position="107"/>
    </location>
</feature>
<comment type="caution">
    <text evidence="4">The sequence shown here is derived from an EMBL/GenBank/DDBJ whole genome shotgun (WGS) entry which is preliminary data.</text>
</comment>
<evidence type="ECO:0000259" key="3">
    <source>
        <dbReference type="Pfam" id="PF23991"/>
    </source>
</evidence>
<dbReference type="Pfam" id="PF23991">
    <property type="entry name" value="DUF7310"/>
    <property type="match status" value="1"/>
</dbReference>
<evidence type="ECO:0000256" key="2">
    <source>
        <dbReference type="SAM" id="MobiDB-lite"/>
    </source>
</evidence>
<organism evidence="4 5">
    <name type="scientific">Natranaeroarchaeum aerophilus</name>
    <dbReference type="NCBI Taxonomy" id="2917711"/>
    <lineage>
        <taxon>Archaea</taxon>
        <taxon>Methanobacteriati</taxon>
        <taxon>Methanobacteriota</taxon>
        <taxon>Stenosarchaea group</taxon>
        <taxon>Halobacteria</taxon>
        <taxon>Halobacteriales</taxon>
        <taxon>Natronoarchaeaceae</taxon>
        <taxon>Natranaeroarchaeum</taxon>
    </lineage>
</organism>
<dbReference type="RefSeq" id="WP_250595026.1">
    <property type="nucleotide sequence ID" value="NZ_JAKRVY010000002.1"/>
</dbReference>
<dbReference type="Proteomes" id="UP001202674">
    <property type="component" value="Unassembled WGS sequence"/>
</dbReference>
<evidence type="ECO:0000256" key="1">
    <source>
        <dbReference type="SAM" id="Coils"/>
    </source>
</evidence>
<evidence type="ECO:0000313" key="5">
    <source>
        <dbReference type="Proteomes" id="UP001202674"/>
    </source>
</evidence>
<reference evidence="4 5" key="1">
    <citation type="journal article" date="2022" name="Syst. Appl. Microbiol.">
        <title>Natronocalculus amylovorans gen. nov., sp. nov., and Natranaeroarchaeum aerophilus sp. nov., dominant culturable amylolytic natronoarchaea from hypersaline soda lakes in southwestern Siberia.</title>
        <authorList>
            <person name="Sorokin D.Y."/>
            <person name="Elcheninov A.G."/>
            <person name="Khizhniak T.V."/>
            <person name="Koenen M."/>
            <person name="Bale N.J."/>
            <person name="Damste J.S.S."/>
            <person name="Kublanov I.V."/>
        </authorList>
    </citation>
    <scope>NUCLEOTIDE SEQUENCE [LARGE SCALE GENOMIC DNA]</scope>
    <source>
        <strain evidence="4 5">AArc-St1-1</strain>
    </source>
</reference>
<accession>A0AAE3FPU9</accession>
<dbReference type="Gene3D" id="1.10.287.1490">
    <property type="match status" value="1"/>
</dbReference>
<keyword evidence="5" id="KW-1185">Reference proteome</keyword>
<dbReference type="InterPro" id="IPR055734">
    <property type="entry name" value="DUF7310"/>
</dbReference>
<gene>
    <name evidence="4" type="ORF">AArcSt11_04440</name>
</gene>
<name>A0AAE3FPU9_9EURY</name>
<evidence type="ECO:0000313" key="4">
    <source>
        <dbReference type="EMBL" id="MCL9812900.1"/>
    </source>
</evidence>
<feature type="domain" description="DUF7310" evidence="3">
    <location>
        <begin position="7"/>
        <end position="89"/>
    </location>
</feature>